<reference evidence="1 2" key="1">
    <citation type="submission" date="2011-04" db="EMBL/GenBank/DDBJ databases">
        <authorList>
            <person name="Muzny D."/>
            <person name="Qin X."/>
            <person name="Deng J."/>
            <person name="Jiang H."/>
            <person name="Liu Y."/>
            <person name="Qu J."/>
            <person name="Song X.-Z."/>
            <person name="Zhang L."/>
            <person name="Thornton R."/>
            <person name="Coyle M."/>
            <person name="Francisco L."/>
            <person name="Jackson L."/>
            <person name="Javaid M."/>
            <person name="Korchina V."/>
            <person name="Kovar C."/>
            <person name="Mata R."/>
            <person name="Mathew T."/>
            <person name="Ngo R."/>
            <person name="Nguyen L."/>
            <person name="Nguyen N."/>
            <person name="Okwuonu G."/>
            <person name="Ongeri F."/>
            <person name="Pham C."/>
            <person name="Simmons D."/>
            <person name="Wilczek-Boney K."/>
            <person name="Hale W."/>
            <person name="Jakkamsetti A."/>
            <person name="Pham P."/>
            <person name="Ruth R."/>
            <person name="San Lucas F."/>
            <person name="Warren J."/>
            <person name="Zhang J."/>
            <person name="Zhao Z."/>
            <person name="Zhou C."/>
            <person name="Zhu D."/>
            <person name="Lee S."/>
            <person name="Bess C."/>
            <person name="Blankenburg K."/>
            <person name="Forbes L."/>
            <person name="Fu Q."/>
            <person name="Gubbala S."/>
            <person name="Hirani K."/>
            <person name="Jayaseelan J.C."/>
            <person name="Lara F."/>
            <person name="Munidasa M."/>
            <person name="Palculict T."/>
            <person name="Patil S."/>
            <person name="Pu L.-L."/>
            <person name="Saada N."/>
            <person name="Tang L."/>
            <person name="Weissenberger G."/>
            <person name="Zhu Y."/>
            <person name="Hemphill L."/>
            <person name="Shang Y."/>
            <person name="Youmans B."/>
            <person name="Ayvaz T."/>
            <person name="Ross M."/>
            <person name="Santibanez J."/>
            <person name="Aqrawi P."/>
            <person name="Gross S."/>
            <person name="Joshi V."/>
            <person name="Fowler G."/>
            <person name="Nazareth L."/>
            <person name="Reid J."/>
            <person name="Worley K."/>
            <person name="Petrosino J."/>
            <person name="Highlander S."/>
            <person name="Gibbs R."/>
        </authorList>
    </citation>
    <scope>NUCLEOTIDE SEQUENCE [LARGE SCALE GENOMIC DNA]</scope>
    <source>
        <strain evidence="1 2">2681</strain>
    </source>
</reference>
<gene>
    <name evidence="1" type="ORF">HMPREF9372_0071</name>
</gene>
<organism evidence="1 2">
    <name type="scientific">Sporosarcina newyorkensis 2681</name>
    <dbReference type="NCBI Taxonomy" id="1027292"/>
    <lineage>
        <taxon>Bacteria</taxon>
        <taxon>Bacillati</taxon>
        <taxon>Bacillota</taxon>
        <taxon>Bacilli</taxon>
        <taxon>Bacillales</taxon>
        <taxon>Caryophanaceae</taxon>
        <taxon>Sporosarcina</taxon>
    </lineage>
</organism>
<sequence>MKFTSQIGPHTHYIWVDAAERKAVSEYFDVGRKLVSKQK</sequence>
<proteinExistence type="predicted"/>
<name>F9DMP1_9BACL</name>
<dbReference type="EMBL" id="AFPZ01000003">
    <property type="protein sequence ID" value="EGQ27912.1"/>
    <property type="molecule type" value="Genomic_DNA"/>
</dbReference>
<dbReference type="HOGENOM" id="CLU_3317234_0_0_9"/>
<evidence type="ECO:0000313" key="2">
    <source>
        <dbReference type="Proteomes" id="UP000005316"/>
    </source>
</evidence>
<evidence type="ECO:0000313" key="1">
    <source>
        <dbReference type="EMBL" id="EGQ27912.1"/>
    </source>
</evidence>
<accession>F9DMP1</accession>
<dbReference type="AlphaFoldDB" id="F9DMP1"/>
<comment type="caution">
    <text evidence="1">The sequence shown here is derived from an EMBL/GenBank/DDBJ whole genome shotgun (WGS) entry which is preliminary data.</text>
</comment>
<dbReference type="Proteomes" id="UP000005316">
    <property type="component" value="Unassembled WGS sequence"/>
</dbReference>
<protein>
    <submittedName>
        <fullName evidence="1">Uncharacterized protein</fullName>
    </submittedName>
</protein>